<evidence type="ECO:0000256" key="4">
    <source>
        <dbReference type="ARBA" id="ARBA00023295"/>
    </source>
</evidence>
<dbReference type="InterPro" id="IPR023296">
    <property type="entry name" value="Glyco_hydro_beta-prop_sf"/>
</dbReference>
<reference evidence="9" key="1">
    <citation type="submission" date="2017-02" db="EMBL/GenBank/DDBJ databases">
        <title>Tessaracoccus aquaemaris sp. nov., isolated from the intestine of a Korean rockfish, Sebastes schlegelii, in a marine aquaculture pond.</title>
        <authorList>
            <person name="Tak E.J."/>
            <person name="Bae J.-W."/>
        </authorList>
    </citation>
    <scope>NUCLEOTIDE SEQUENCE [LARGE SCALE GENOMIC DNA]</scope>
    <source>
        <strain evidence="9">NSG39</strain>
    </source>
</reference>
<dbReference type="PANTHER" id="PTHR43301">
    <property type="entry name" value="ARABINAN ENDO-1,5-ALPHA-L-ARABINOSIDASE"/>
    <property type="match status" value="1"/>
</dbReference>
<accession>A0A1Q2CL88</accession>
<dbReference type="KEGG" id="tes:BW730_04405"/>
<evidence type="ECO:0000256" key="3">
    <source>
        <dbReference type="ARBA" id="ARBA00022801"/>
    </source>
</evidence>
<dbReference type="RefSeq" id="WP_158522470.1">
    <property type="nucleotide sequence ID" value="NZ_CP019606.1"/>
</dbReference>
<dbReference type="Proteomes" id="UP000188145">
    <property type="component" value="Chromosome"/>
</dbReference>
<dbReference type="SUPFAM" id="SSF75005">
    <property type="entry name" value="Arabinanase/levansucrase/invertase"/>
    <property type="match status" value="1"/>
</dbReference>
<dbReference type="CDD" id="cd08998">
    <property type="entry name" value="GH43_Arb43a-like"/>
    <property type="match status" value="1"/>
</dbReference>
<dbReference type="EMBL" id="CP019606">
    <property type="protein sequence ID" value="AQP46877.1"/>
    <property type="molecule type" value="Genomic_DNA"/>
</dbReference>
<feature type="active site" description="Proton donor" evidence="5">
    <location>
        <position position="202"/>
    </location>
</feature>
<dbReference type="AlphaFoldDB" id="A0A1Q2CL88"/>
<dbReference type="OrthoDB" id="9801455at2"/>
<keyword evidence="3 7" id="KW-0378">Hydrolase</keyword>
<evidence type="ECO:0000313" key="9">
    <source>
        <dbReference type="Proteomes" id="UP000188145"/>
    </source>
</evidence>
<feature type="active site" description="Proton acceptor" evidence="5">
    <location>
        <position position="26"/>
    </location>
</feature>
<evidence type="ECO:0000313" key="8">
    <source>
        <dbReference type="EMBL" id="AQP46877.1"/>
    </source>
</evidence>
<dbReference type="Pfam" id="PF04616">
    <property type="entry name" value="Glyco_hydro_43"/>
    <property type="match status" value="1"/>
</dbReference>
<evidence type="ECO:0000256" key="5">
    <source>
        <dbReference type="PIRSR" id="PIRSR606710-1"/>
    </source>
</evidence>
<evidence type="ECO:0008006" key="10">
    <source>
        <dbReference type="Google" id="ProtNLM"/>
    </source>
</evidence>
<keyword evidence="9" id="KW-1185">Reference proteome</keyword>
<dbReference type="Gene3D" id="2.115.10.20">
    <property type="entry name" value="Glycosyl hydrolase domain, family 43"/>
    <property type="match status" value="1"/>
</dbReference>
<proteinExistence type="inferred from homology"/>
<evidence type="ECO:0000256" key="7">
    <source>
        <dbReference type="RuleBase" id="RU361187"/>
    </source>
</evidence>
<evidence type="ECO:0000256" key="6">
    <source>
        <dbReference type="PIRSR" id="PIRSR606710-2"/>
    </source>
</evidence>
<evidence type="ECO:0000256" key="2">
    <source>
        <dbReference type="ARBA" id="ARBA00009865"/>
    </source>
</evidence>
<protein>
    <recommendedName>
        <fullName evidence="10">Arabinan endo-1,5-alpha-L-arabinosidase</fullName>
    </recommendedName>
</protein>
<gene>
    <name evidence="8" type="ORF">BW730_04405</name>
</gene>
<comment type="similarity">
    <text evidence="2 7">Belongs to the glycosyl hydrolase 43 family.</text>
</comment>
<dbReference type="InterPro" id="IPR050727">
    <property type="entry name" value="GH43_arabinanases"/>
</dbReference>
<dbReference type="InterPro" id="IPR006710">
    <property type="entry name" value="Glyco_hydro_43"/>
</dbReference>
<feature type="site" description="Important for catalytic activity, responsible for pKa modulation of the active site Glu and correct orientation of both the proton donor and substrate" evidence="6">
    <location>
        <position position="147"/>
    </location>
</feature>
<evidence type="ECO:0000256" key="1">
    <source>
        <dbReference type="ARBA" id="ARBA00004834"/>
    </source>
</evidence>
<dbReference type="PANTHER" id="PTHR43301:SF3">
    <property type="entry name" value="ARABINAN ENDO-1,5-ALPHA-L-ARABINOSIDASE A-RELATED"/>
    <property type="match status" value="1"/>
</dbReference>
<keyword evidence="4 7" id="KW-0326">Glycosidase</keyword>
<sequence length="415" mass="44540">MEPAYLDVAPGEQGVFVDPGLDGAHDPTVVRDVDGGYVMVSTDTAIGAPGAGVQVRLSDDLVTWRWGGHAFDGVPEPARAWSGAQGLWAPEVVRRGDEFRMYHSASTFGSRTSAISLATAPTARGPWRDRGVVVRTEHDASSVNAIDAAVTIDSEGRDWLFFGSFFGGLRVLPLGVDGRPVRDGDLGQSVARRAASINGAIEGSHALWSVEHGHYYLFTSFDSLFDTYHVRVARSRAITGDYQDAQVRSMIDDREPPTRAGNLLLGSHVDVEGRTWVAPGHSSHLIDGDNVYLVHHVRYGQDRERPTTQIRQLAWTATGWPVVSPVPFGGTVDGALEAPDAWVATRFVDDVTDPVAPRPAEVALGPVGADDRVTVSVDGEEMAGVVFRDLSEAGPRFSVSALDRAGQAVWLQGAP</sequence>
<dbReference type="GO" id="GO:0004553">
    <property type="term" value="F:hydrolase activity, hydrolyzing O-glycosyl compounds"/>
    <property type="evidence" value="ECO:0007669"/>
    <property type="project" value="InterPro"/>
</dbReference>
<organism evidence="8 9">
    <name type="scientific">Tessaracoccus aquimaris</name>
    <dbReference type="NCBI Taxonomy" id="1332264"/>
    <lineage>
        <taxon>Bacteria</taxon>
        <taxon>Bacillati</taxon>
        <taxon>Actinomycetota</taxon>
        <taxon>Actinomycetes</taxon>
        <taxon>Propionibacteriales</taxon>
        <taxon>Propionibacteriaceae</taxon>
        <taxon>Tessaracoccus</taxon>
    </lineage>
</organism>
<name>A0A1Q2CL88_9ACTN</name>
<dbReference type="STRING" id="1332264.BW730_04405"/>
<dbReference type="GO" id="GO:0005975">
    <property type="term" value="P:carbohydrate metabolic process"/>
    <property type="evidence" value="ECO:0007669"/>
    <property type="project" value="InterPro"/>
</dbReference>
<comment type="pathway">
    <text evidence="1">Glycan metabolism; L-arabinan degradation.</text>
</comment>